<feature type="compositionally biased region" description="Basic and acidic residues" evidence="1">
    <location>
        <begin position="183"/>
        <end position="203"/>
    </location>
</feature>
<evidence type="ECO:0000313" key="3">
    <source>
        <dbReference type="Proteomes" id="UP001163105"/>
    </source>
</evidence>
<accession>A0AB34G3L1</accession>
<comment type="caution">
    <text evidence="2">The sequence shown here is derived from an EMBL/GenBank/DDBJ whole genome shotgun (WGS) entry which is preliminary data.</text>
</comment>
<organism evidence="2 3">
    <name type="scientific">Purpureocillium lavendulum</name>
    <dbReference type="NCBI Taxonomy" id="1247861"/>
    <lineage>
        <taxon>Eukaryota</taxon>
        <taxon>Fungi</taxon>
        <taxon>Dikarya</taxon>
        <taxon>Ascomycota</taxon>
        <taxon>Pezizomycotina</taxon>
        <taxon>Sordariomycetes</taxon>
        <taxon>Hypocreomycetidae</taxon>
        <taxon>Hypocreales</taxon>
        <taxon>Ophiocordycipitaceae</taxon>
        <taxon>Purpureocillium</taxon>
    </lineage>
</organism>
<gene>
    <name evidence="2" type="ORF">O9K51_00816</name>
</gene>
<dbReference type="PANTHER" id="PTHR38049:SF1">
    <property type="entry name" value="PROTEIN KINASE DOMAIN-CONTAINING PROTEIN"/>
    <property type="match status" value="1"/>
</dbReference>
<feature type="compositionally biased region" description="Acidic residues" evidence="1">
    <location>
        <begin position="50"/>
        <end position="59"/>
    </location>
</feature>
<protein>
    <submittedName>
        <fullName evidence="2">Dolichyl-diphosphooligosaccharide--protein glycosyltransferase subunit 1</fullName>
    </submittedName>
</protein>
<evidence type="ECO:0000313" key="2">
    <source>
        <dbReference type="EMBL" id="KAJ6446049.1"/>
    </source>
</evidence>
<dbReference type="PANTHER" id="PTHR38049">
    <property type="entry name" value="RICIN B LECTIN DOMAIN-CONTAINING PROTEIN"/>
    <property type="match status" value="1"/>
</dbReference>
<proteinExistence type="predicted"/>
<dbReference type="AlphaFoldDB" id="A0AB34G3L1"/>
<sequence length="244" mass="27486">MEPSMVIGLLTITSIPTITGVAEAISAQKKQNAASKEQEKFHLGGMLPRDDDDDEEEDDTTRGKWKEKAVCVLKDGKAWLNLPEAPVKGHRFCGFHFKYPGEEGHLGLVSTASDDSPMLNWIYVDAETGRLRHGTRKDTLGHVIGPWGWTEDEAFLTLRGARGGFVARKESVDDEDDGAEGGKQGEERWGVYWDPERKLLEAEGEREEDEEDDEDEEERVIPMLLRRRPLLGMASSYVRDEKKD</sequence>
<dbReference type="EMBL" id="JAQHRD010000001">
    <property type="protein sequence ID" value="KAJ6446049.1"/>
    <property type="molecule type" value="Genomic_DNA"/>
</dbReference>
<name>A0AB34G3L1_9HYPO</name>
<dbReference type="Proteomes" id="UP001163105">
    <property type="component" value="Unassembled WGS sequence"/>
</dbReference>
<evidence type="ECO:0000256" key="1">
    <source>
        <dbReference type="SAM" id="MobiDB-lite"/>
    </source>
</evidence>
<feature type="compositionally biased region" description="Acidic residues" evidence="1">
    <location>
        <begin position="204"/>
        <end position="218"/>
    </location>
</feature>
<keyword evidence="3" id="KW-1185">Reference proteome</keyword>
<reference evidence="2" key="1">
    <citation type="submission" date="2023-01" db="EMBL/GenBank/DDBJ databases">
        <title>The growth and conidiation of Purpureocillium lavendulum are regulated by nitrogen source and histone H3K14 acetylation.</title>
        <authorList>
            <person name="Tang P."/>
            <person name="Han J."/>
            <person name="Zhang C."/>
            <person name="Tang P."/>
            <person name="Qi F."/>
            <person name="Zhang K."/>
            <person name="Liang L."/>
        </authorList>
    </citation>
    <scope>NUCLEOTIDE SEQUENCE</scope>
    <source>
        <strain evidence="2">YMF1.00683</strain>
    </source>
</reference>
<feature type="region of interest" description="Disordered" evidence="1">
    <location>
        <begin position="30"/>
        <end position="63"/>
    </location>
</feature>
<feature type="region of interest" description="Disordered" evidence="1">
    <location>
        <begin position="169"/>
        <end position="221"/>
    </location>
</feature>